<keyword evidence="1" id="KW-0812">Transmembrane</keyword>
<feature type="signal peptide" evidence="2">
    <location>
        <begin position="1"/>
        <end position="19"/>
    </location>
</feature>
<dbReference type="EMBL" id="FXYE01000001">
    <property type="protein sequence ID" value="SMX34587.1"/>
    <property type="molecule type" value="Genomic_DNA"/>
</dbReference>
<keyword evidence="4" id="KW-1185">Reference proteome</keyword>
<accession>A0A238JWL2</accession>
<dbReference type="RefSeq" id="WP_141137850.1">
    <property type="nucleotide sequence ID" value="NZ_FXYE01000001.1"/>
</dbReference>
<evidence type="ECO:0000313" key="4">
    <source>
        <dbReference type="Proteomes" id="UP000202922"/>
    </source>
</evidence>
<evidence type="ECO:0000313" key="3">
    <source>
        <dbReference type="EMBL" id="SMX34587.1"/>
    </source>
</evidence>
<protein>
    <recommendedName>
        <fullName evidence="5">Peptidase M23</fullName>
    </recommendedName>
</protein>
<keyword evidence="2" id="KW-0732">Signal</keyword>
<proteinExistence type="predicted"/>
<organism evidence="3 4">
    <name type="scientific">Actibacterium lipolyticum</name>
    <dbReference type="NCBI Taxonomy" id="1524263"/>
    <lineage>
        <taxon>Bacteria</taxon>
        <taxon>Pseudomonadati</taxon>
        <taxon>Pseudomonadota</taxon>
        <taxon>Alphaproteobacteria</taxon>
        <taxon>Rhodobacterales</taxon>
        <taxon>Roseobacteraceae</taxon>
        <taxon>Actibacterium</taxon>
    </lineage>
</organism>
<gene>
    <name evidence="3" type="ORF">COL8621_01384</name>
</gene>
<evidence type="ECO:0000256" key="1">
    <source>
        <dbReference type="SAM" id="Phobius"/>
    </source>
</evidence>
<reference evidence="4" key="1">
    <citation type="submission" date="2017-05" db="EMBL/GenBank/DDBJ databases">
        <authorList>
            <person name="Rodrigo-Torres L."/>
            <person name="Arahal R. D."/>
            <person name="Lucena T."/>
        </authorList>
    </citation>
    <scope>NUCLEOTIDE SEQUENCE [LARGE SCALE GENOMIC DNA]</scope>
    <source>
        <strain evidence="4">CECT 8621</strain>
    </source>
</reference>
<dbReference type="AlphaFoldDB" id="A0A238JWL2"/>
<evidence type="ECO:0000256" key="2">
    <source>
        <dbReference type="SAM" id="SignalP"/>
    </source>
</evidence>
<feature type="transmembrane region" description="Helical" evidence="1">
    <location>
        <begin position="29"/>
        <end position="48"/>
    </location>
</feature>
<feature type="chain" id="PRO_5013235005" description="Peptidase M23" evidence="2">
    <location>
        <begin position="20"/>
        <end position="53"/>
    </location>
</feature>
<evidence type="ECO:0008006" key="5">
    <source>
        <dbReference type="Google" id="ProtNLM"/>
    </source>
</evidence>
<name>A0A238JWL2_9RHOB</name>
<keyword evidence="1" id="KW-1133">Transmembrane helix</keyword>
<keyword evidence="1" id="KW-0472">Membrane</keyword>
<sequence length="53" mass="5456">MTRLPAVIAATLLASPALAHGGPHLHPHGAEISVAALFAISLGLYLAFKIAKR</sequence>
<dbReference type="Proteomes" id="UP000202922">
    <property type="component" value="Unassembled WGS sequence"/>
</dbReference>